<keyword evidence="3" id="KW-1185">Reference proteome</keyword>
<sequence length="226" mass="25828">MPRRKQASQGKAEMAGHHARHAQTRIRERRERVAGEAARLIAEGGLRDYHQAKLKAAQRLGISDDASLPRNREIEDALREYQRLFRPDHQDELRRRREAALRALDFFDPFDPRLVGPVLEGTADARSPVTLFVHSDDPDAVPRFLEERGIPAEAGGRRLRLDRERSSDFPVWLFTAEDLAFELTVLPCLLLRQAPLSAIDERPVQRANATQLRELLTRQEIDDYGG</sequence>
<accession>A0ABM8UD93</accession>
<gene>
    <name evidence="2" type="ORF">LYB30171_00601</name>
</gene>
<evidence type="ECO:0000313" key="3">
    <source>
        <dbReference type="Proteomes" id="UP000680116"/>
    </source>
</evidence>
<name>A0ABM8UD93_9GAMM</name>
<protein>
    <submittedName>
        <fullName evidence="2">Uncharacterized protein</fullName>
    </submittedName>
</protein>
<dbReference type="EMBL" id="OU015430">
    <property type="protein sequence ID" value="CAG4969847.1"/>
    <property type="molecule type" value="Genomic_DNA"/>
</dbReference>
<organism evidence="2 3">
    <name type="scientific">Novilysobacter luteus</name>
    <dbReference type="NCBI Taxonomy" id="2822368"/>
    <lineage>
        <taxon>Bacteria</taxon>
        <taxon>Pseudomonadati</taxon>
        <taxon>Pseudomonadota</taxon>
        <taxon>Gammaproteobacteria</taxon>
        <taxon>Lysobacterales</taxon>
        <taxon>Lysobacteraceae</taxon>
        <taxon>Novilysobacter</taxon>
    </lineage>
</organism>
<reference evidence="2 3" key="1">
    <citation type="submission" date="2021-04" db="EMBL/GenBank/DDBJ databases">
        <authorList>
            <person name="Rodrigo-Torres L."/>
            <person name="Arahal R. D."/>
            <person name="Lucena T."/>
        </authorList>
    </citation>
    <scope>NUCLEOTIDE SEQUENCE [LARGE SCALE GENOMIC DNA]</scope>
    <source>
        <strain evidence="2 3">CECT 30171</strain>
    </source>
</reference>
<proteinExistence type="predicted"/>
<feature type="region of interest" description="Disordered" evidence="1">
    <location>
        <begin position="1"/>
        <end position="31"/>
    </location>
</feature>
<evidence type="ECO:0000313" key="2">
    <source>
        <dbReference type="EMBL" id="CAG4969847.1"/>
    </source>
</evidence>
<evidence type="ECO:0000256" key="1">
    <source>
        <dbReference type="SAM" id="MobiDB-lite"/>
    </source>
</evidence>
<dbReference type="Proteomes" id="UP000680116">
    <property type="component" value="Chromosome"/>
</dbReference>